<dbReference type="InterPro" id="IPR000182">
    <property type="entry name" value="GNAT_dom"/>
</dbReference>
<evidence type="ECO:0000259" key="1">
    <source>
        <dbReference type="PROSITE" id="PS51186"/>
    </source>
</evidence>
<keyword evidence="2" id="KW-0808">Transferase</keyword>
<dbReference type="CDD" id="cd04301">
    <property type="entry name" value="NAT_SF"/>
    <property type="match status" value="1"/>
</dbReference>
<dbReference type="KEGG" id="svo:SVI_3067"/>
<dbReference type="PROSITE" id="PS51186">
    <property type="entry name" value="GNAT"/>
    <property type="match status" value="1"/>
</dbReference>
<proteinExistence type="predicted"/>
<dbReference type="Gene3D" id="3.40.630.30">
    <property type="match status" value="1"/>
</dbReference>
<dbReference type="Proteomes" id="UP000002350">
    <property type="component" value="Chromosome"/>
</dbReference>
<dbReference type="InterPro" id="IPR016181">
    <property type="entry name" value="Acyl_CoA_acyltransferase"/>
</dbReference>
<dbReference type="HOGENOM" id="CLU_087351_4_1_6"/>
<dbReference type="Pfam" id="PF13673">
    <property type="entry name" value="Acetyltransf_10"/>
    <property type="match status" value="1"/>
</dbReference>
<name>D4ZAJ3_SHEVD</name>
<accession>D4ZAJ3</accession>
<dbReference type="GO" id="GO:0016747">
    <property type="term" value="F:acyltransferase activity, transferring groups other than amino-acyl groups"/>
    <property type="evidence" value="ECO:0007669"/>
    <property type="project" value="InterPro"/>
</dbReference>
<keyword evidence="3" id="KW-1185">Reference proteome</keyword>
<reference evidence="3" key="1">
    <citation type="journal article" date="2010" name="Mol. Biosyst.">
        <title>Complete genome sequence and comparative analysis of Shewanella violacea, a psychrophilic and piezophilic bacterium from deep sea floor sediments.</title>
        <authorList>
            <person name="Aono E."/>
            <person name="Baba T."/>
            <person name="Ara T."/>
            <person name="Nishi T."/>
            <person name="Nakamichi T."/>
            <person name="Inamoto E."/>
            <person name="Toyonaga H."/>
            <person name="Hasegawa M."/>
            <person name="Takai Y."/>
            <person name="Okumura Y."/>
            <person name="Baba M."/>
            <person name="Tomita M."/>
            <person name="Kato C."/>
            <person name="Oshima T."/>
            <person name="Nakasone K."/>
            <person name="Mori H."/>
        </authorList>
    </citation>
    <scope>NUCLEOTIDE SEQUENCE [LARGE SCALE GENOMIC DNA]</scope>
    <source>
        <strain evidence="3">JCM 10179 / CIP 106290 / LMG 19151 / DSS12</strain>
    </source>
</reference>
<feature type="domain" description="N-acetyltransferase" evidence="1">
    <location>
        <begin position="1"/>
        <end position="137"/>
    </location>
</feature>
<dbReference type="EMBL" id="AP011177">
    <property type="protein sequence ID" value="BAJ03038.1"/>
    <property type="molecule type" value="Genomic_DNA"/>
</dbReference>
<evidence type="ECO:0000313" key="3">
    <source>
        <dbReference type="Proteomes" id="UP000002350"/>
    </source>
</evidence>
<organism evidence="2 3">
    <name type="scientific">Shewanella violacea (strain JCM 10179 / CIP 106290 / LMG 19151 / DSS12)</name>
    <dbReference type="NCBI Taxonomy" id="637905"/>
    <lineage>
        <taxon>Bacteria</taxon>
        <taxon>Pseudomonadati</taxon>
        <taxon>Pseudomonadota</taxon>
        <taxon>Gammaproteobacteria</taxon>
        <taxon>Alteromonadales</taxon>
        <taxon>Shewanellaceae</taxon>
        <taxon>Shewanella</taxon>
    </lineage>
</organism>
<evidence type="ECO:0000313" key="2">
    <source>
        <dbReference type="EMBL" id="BAJ03038.1"/>
    </source>
</evidence>
<gene>
    <name evidence="2" type="ordered locus">SVI_3067</name>
</gene>
<dbReference type="eggNOG" id="COG0456">
    <property type="taxonomic scope" value="Bacteria"/>
</dbReference>
<dbReference type="AlphaFoldDB" id="D4ZAJ3"/>
<sequence>MPETFTEILLSLGAILAIETAGAPIGEQAAEDLGKSVSAIQGETQESIHGFGFIDATQCRLEAVFVSPEAVGMGIGELLTTELEIQAKKAGVKTLSLSSSLNAVGFYKKLGFIAGDETRWRHPAGIELMCIPMCKLL</sequence>
<dbReference type="SUPFAM" id="SSF55729">
    <property type="entry name" value="Acyl-CoA N-acyltransferases (Nat)"/>
    <property type="match status" value="1"/>
</dbReference>
<dbReference type="STRING" id="637905.SVI_3067"/>
<protein>
    <submittedName>
        <fullName evidence="2">Acetyltransferase, GNAT family</fullName>
    </submittedName>
</protein>